<reference evidence="2" key="1">
    <citation type="journal article" date="2023" name="bioRxiv">
        <title>Improved chromosome-level genome assembly for marigold (Tagetes erecta).</title>
        <authorList>
            <person name="Jiang F."/>
            <person name="Yuan L."/>
            <person name="Wang S."/>
            <person name="Wang H."/>
            <person name="Xu D."/>
            <person name="Wang A."/>
            <person name="Fan W."/>
        </authorList>
    </citation>
    <scope>NUCLEOTIDE SEQUENCE</scope>
    <source>
        <strain evidence="2">WSJ</strain>
        <tissue evidence="2">Leaf</tissue>
    </source>
</reference>
<dbReference type="InterPro" id="IPR019557">
    <property type="entry name" value="AminoTfrase-like_pln_mobile"/>
</dbReference>
<dbReference type="Proteomes" id="UP001229421">
    <property type="component" value="Unassembled WGS sequence"/>
</dbReference>
<dbReference type="AlphaFoldDB" id="A0AAD8JRB9"/>
<dbReference type="PANTHER" id="PTHR46033">
    <property type="entry name" value="PROTEIN MAIN-LIKE 2"/>
    <property type="match status" value="1"/>
</dbReference>
<gene>
    <name evidence="2" type="ORF">QVD17_39737</name>
</gene>
<feature type="domain" description="Aminotransferase-like plant mobile" evidence="1">
    <location>
        <begin position="68"/>
        <end position="270"/>
    </location>
</feature>
<dbReference type="EMBL" id="JAUHHV010000011">
    <property type="protein sequence ID" value="KAK1408104.1"/>
    <property type="molecule type" value="Genomic_DNA"/>
</dbReference>
<accession>A0AAD8JRB9</accession>
<dbReference type="InterPro" id="IPR044824">
    <property type="entry name" value="MAIN-like"/>
</dbReference>
<sequence length="297" mass="33543">MASWGVTPGPLNDELLFLGGEHRAAYYFQDPTTDAGIIRLRRGDANFWKFIKQKPIHRNVMTHLEIAGFAGIIQCGNRKLDRGLITALVERWRPETHTFHLPVGECTVTLQDVEVLWGLKVDGDAVSGTDVVLAKHELIQKFQFLTGCTLPDNSTDRQKINLVAIFNLIKIEFPENPTDDECKKRARLIILHLIGATIFPDSASNWVHANFLSHVDNLVDCGKLSWGSATLAWLYRQLCKATKMTTRDVSGPLFLLQLWAWERLPTIAPINNRTVNFELPYDGKVGNLAMFQRPRIA</sequence>
<proteinExistence type="predicted"/>
<comment type="caution">
    <text evidence="2">The sequence shown here is derived from an EMBL/GenBank/DDBJ whole genome shotgun (WGS) entry which is preliminary data.</text>
</comment>
<evidence type="ECO:0000313" key="3">
    <source>
        <dbReference type="Proteomes" id="UP001229421"/>
    </source>
</evidence>
<name>A0AAD8JRB9_TARER</name>
<organism evidence="2 3">
    <name type="scientific">Tagetes erecta</name>
    <name type="common">African marigold</name>
    <dbReference type="NCBI Taxonomy" id="13708"/>
    <lineage>
        <taxon>Eukaryota</taxon>
        <taxon>Viridiplantae</taxon>
        <taxon>Streptophyta</taxon>
        <taxon>Embryophyta</taxon>
        <taxon>Tracheophyta</taxon>
        <taxon>Spermatophyta</taxon>
        <taxon>Magnoliopsida</taxon>
        <taxon>eudicotyledons</taxon>
        <taxon>Gunneridae</taxon>
        <taxon>Pentapetalae</taxon>
        <taxon>asterids</taxon>
        <taxon>campanulids</taxon>
        <taxon>Asterales</taxon>
        <taxon>Asteraceae</taxon>
        <taxon>Asteroideae</taxon>
        <taxon>Heliantheae alliance</taxon>
        <taxon>Tageteae</taxon>
        <taxon>Tagetes</taxon>
    </lineage>
</organism>
<dbReference type="PANTHER" id="PTHR46033:SF8">
    <property type="entry name" value="PROTEIN MAINTENANCE OF MERISTEMS-LIKE"/>
    <property type="match status" value="1"/>
</dbReference>
<evidence type="ECO:0000313" key="2">
    <source>
        <dbReference type="EMBL" id="KAK1408104.1"/>
    </source>
</evidence>
<dbReference type="GO" id="GO:0010073">
    <property type="term" value="P:meristem maintenance"/>
    <property type="evidence" value="ECO:0007669"/>
    <property type="project" value="InterPro"/>
</dbReference>
<keyword evidence="3" id="KW-1185">Reference proteome</keyword>
<evidence type="ECO:0000259" key="1">
    <source>
        <dbReference type="Pfam" id="PF10536"/>
    </source>
</evidence>
<protein>
    <recommendedName>
        <fullName evidence="1">Aminotransferase-like plant mobile domain-containing protein</fullName>
    </recommendedName>
</protein>
<dbReference type="Pfam" id="PF10536">
    <property type="entry name" value="PMD"/>
    <property type="match status" value="1"/>
</dbReference>